<name>A0A816GFT3_9BILA</name>
<dbReference type="EMBL" id="CAJOBH010008363">
    <property type="protein sequence ID" value="CAF4111089.1"/>
    <property type="molecule type" value="Genomic_DNA"/>
</dbReference>
<dbReference type="PANTHER" id="PTHR45931:SF23">
    <property type="entry name" value="OS12G0134500 PROTEIN"/>
    <property type="match status" value="1"/>
</dbReference>
<dbReference type="Proteomes" id="UP000663855">
    <property type="component" value="Unassembled WGS sequence"/>
</dbReference>
<accession>A0A816GFT3</accession>
<dbReference type="Proteomes" id="UP000663834">
    <property type="component" value="Unassembled WGS sequence"/>
</dbReference>
<dbReference type="EMBL" id="CAJOBJ010004699">
    <property type="protein sequence ID" value="CAF4008424.1"/>
    <property type="molecule type" value="Genomic_DNA"/>
</dbReference>
<evidence type="ECO:0000256" key="5">
    <source>
        <dbReference type="SAM" id="Phobius"/>
    </source>
</evidence>
<keyword evidence="5" id="KW-0812">Transmembrane</keyword>
<evidence type="ECO:0000313" key="8">
    <source>
        <dbReference type="EMBL" id="CAF1674726.1"/>
    </source>
</evidence>
<dbReference type="InterPro" id="IPR013083">
    <property type="entry name" value="Znf_RING/FYVE/PHD"/>
</dbReference>
<dbReference type="Proteomes" id="UP000681720">
    <property type="component" value="Unassembled WGS sequence"/>
</dbReference>
<gene>
    <name evidence="12" type="ORF">BYL167_LOCUS19598</name>
    <name evidence="7" type="ORF">CJN711_LOCUS12275</name>
    <name evidence="10" type="ORF">GIL414_LOCUS12166</name>
    <name evidence="8" type="ORF">KQP761_LOCUS35082</name>
    <name evidence="9" type="ORF">MBJ925_LOCUS6389</name>
    <name evidence="11" type="ORF">SMN809_LOCUS14808</name>
</gene>
<dbReference type="EMBL" id="CAJNOV010005346">
    <property type="protein sequence ID" value="CAF1206091.1"/>
    <property type="molecule type" value="Genomic_DNA"/>
</dbReference>
<feature type="transmembrane region" description="Helical" evidence="5">
    <location>
        <begin position="98"/>
        <end position="120"/>
    </location>
</feature>
<keyword evidence="5" id="KW-0472">Membrane</keyword>
<evidence type="ECO:0000256" key="1">
    <source>
        <dbReference type="ARBA" id="ARBA00022723"/>
    </source>
</evidence>
<evidence type="ECO:0000313" key="12">
    <source>
        <dbReference type="EMBL" id="CAF4111089.1"/>
    </source>
</evidence>
<evidence type="ECO:0000256" key="4">
    <source>
        <dbReference type="PROSITE-ProRule" id="PRU00175"/>
    </source>
</evidence>
<evidence type="ECO:0000256" key="3">
    <source>
        <dbReference type="ARBA" id="ARBA00022833"/>
    </source>
</evidence>
<keyword evidence="3" id="KW-0862">Zinc</keyword>
<evidence type="ECO:0000259" key="6">
    <source>
        <dbReference type="PROSITE" id="PS50089"/>
    </source>
</evidence>
<comment type="caution">
    <text evidence="8">The sequence shown here is derived from an EMBL/GenBank/DDBJ whole genome shotgun (WGS) entry which is preliminary data.</text>
</comment>
<evidence type="ECO:0000313" key="7">
    <source>
        <dbReference type="EMBL" id="CAF1206091.1"/>
    </source>
</evidence>
<dbReference type="Proteomes" id="UP000681967">
    <property type="component" value="Unassembled WGS sequence"/>
</dbReference>
<dbReference type="PROSITE" id="PS50089">
    <property type="entry name" value="ZF_RING_2"/>
    <property type="match status" value="1"/>
</dbReference>
<organism evidence="8 13">
    <name type="scientific">Rotaria magnacalcarata</name>
    <dbReference type="NCBI Taxonomy" id="392030"/>
    <lineage>
        <taxon>Eukaryota</taxon>
        <taxon>Metazoa</taxon>
        <taxon>Spiralia</taxon>
        <taxon>Gnathifera</taxon>
        <taxon>Rotifera</taxon>
        <taxon>Eurotatoria</taxon>
        <taxon>Bdelloidea</taxon>
        <taxon>Philodinida</taxon>
        <taxon>Philodinidae</taxon>
        <taxon>Rotaria</taxon>
    </lineage>
</organism>
<dbReference type="InterPro" id="IPR051834">
    <property type="entry name" value="RING_finger_E3_ligase"/>
</dbReference>
<dbReference type="EMBL" id="CAJNOW010019728">
    <property type="protein sequence ID" value="CAF1674726.1"/>
    <property type="molecule type" value="Genomic_DNA"/>
</dbReference>
<dbReference type="EMBL" id="CAJOBI010006202">
    <property type="protein sequence ID" value="CAF4053952.1"/>
    <property type="molecule type" value="Genomic_DNA"/>
</dbReference>
<evidence type="ECO:0000256" key="2">
    <source>
        <dbReference type="ARBA" id="ARBA00022771"/>
    </source>
</evidence>
<dbReference type="Proteomes" id="UP000676336">
    <property type="component" value="Unassembled WGS sequence"/>
</dbReference>
<dbReference type="EMBL" id="CAJNRE010001911">
    <property type="protein sequence ID" value="CAF1961638.1"/>
    <property type="molecule type" value="Genomic_DNA"/>
</dbReference>
<dbReference type="PANTHER" id="PTHR45931">
    <property type="entry name" value="SI:CH211-59O9.10"/>
    <property type="match status" value="1"/>
</dbReference>
<feature type="transmembrane region" description="Helical" evidence="5">
    <location>
        <begin position="355"/>
        <end position="379"/>
    </location>
</feature>
<dbReference type="Proteomes" id="UP000663824">
    <property type="component" value="Unassembled WGS sequence"/>
</dbReference>
<dbReference type="InterPro" id="IPR001841">
    <property type="entry name" value="Znf_RING"/>
</dbReference>
<evidence type="ECO:0000313" key="9">
    <source>
        <dbReference type="EMBL" id="CAF1961638.1"/>
    </source>
</evidence>
<dbReference type="Gene3D" id="3.30.40.10">
    <property type="entry name" value="Zinc/RING finger domain, C3HC4 (zinc finger)"/>
    <property type="match status" value="1"/>
</dbReference>
<reference evidence="8" key="1">
    <citation type="submission" date="2021-02" db="EMBL/GenBank/DDBJ databases">
        <authorList>
            <person name="Nowell W R."/>
        </authorList>
    </citation>
    <scope>NUCLEOTIDE SEQUENCE</scope>
</reference>
<dbReference type="GO" id="GO:0005634">
    <property type="term" value="C:nucleus"/>
    <property type="evidence" value="ECO:0007669"/>
    <property type="project" value="TreeGrafter"/>
</dbReference>
<evidence type="ECO:0000313" key="13">
    <source>
        <dbReference type="Proteomes" id="UP000663834"/>
    </source>
</evidence>
<dbReference type="GO" id="GO:0061630">
    <property type="term" value="F:ubiquitin protein ligase activity"/>
    <property type="evidence" value="ECO:0007669"/>
    <property type="project" value="TreeGrafter"/>
</dbReference>
<feature type="transmembrane region" description="Helical" evidence="5">
    <location>
        <begin position="149"/>
        <end position="167"/>
    </location>
</feature>
<dbReference type="GO" id="GO:0006511">
    <property type="term" value="P:ubiquitin-dependent protein catabolic process"/>
    <property type="evidence" value="ECO:0007669"/>
    <property type="project" value="TreeGrafter"/>
</dbReference>
<feature type="transmembrane region" description="Helical" evidence="5">
    <location>
        <begin position="179"/>
        <end position="197"/>
    </location>
</feature>
<feature type="domain" description="RING-type" evidence="6">
    <location>
        <begin position="433"/>
        <end position="474"/>
    </location>
</feature>
<dbReference type="SUPFAM" id="SSF57850">
    <property type="entry name" value="RING/U-box"/>
    <property type="match status" value="1"/>
</dbReference>
<keyword evidence="2 4" id="KW-0863">Zinc-finger</keyword>
<feature type="transmembrane region" description="Helical" evidence="5">
    <location>
        <begin position="68"/>
        <end position="86"/>
    </location>
</feature>
<evidence type="ECO:0000313" key="11">
    <source>
        <dbReference type="EMBL" id="CAF4053952.1"/>
    </source>
</evidence>
<sequence>MSTEPNNTGRTNGAASRLLNRAANTFIHSDSIHEASRTADAAEGDNNGQPLTWVDSLTQLDRALSGGLLRLCNSTIDIVLLSYSLYYGTKTCSISHTYGFLSIYILIFDAMAIATILLFFPRNWRLRHTTLSEAATSSSYRTGTRLRNLFYFLRFICVCISTVYVFTSKKPPNNDCELIHFYLGVVCFNTWVLFLIWPPKPSLPARRSLIGDVTLCLLSAIYNGIYFGCVAFAMSGNNEQECEYNRIEDLYFRAPLKSFAYVGLILIVCRVCTNLLYSTLSQIFYRLTTSRTFFIHLSALHYLITYLLSVTIAYYYSVGAVLLFQPRSGGSCSIVAPKLYTVLLVWELIQVFSPLIIWCIVILLCCLGAVLGVCLASCLPASITVPLLRAIGERLHVNTGTSHENPPASPATIDALPMIFFGQTSDEFNQKECAICQSDYEPNEKVKRLPCGHIFHEPCVAHWLAITRICPVCRHRIPSTGI</sequence>
<feature type="transmembrane region" description="Helical" evidence="5">
    <location>
        <begin position="292"/>
        <end position="316"/>
    </location>
</feature>
<feature type="transmembrane region" description="Helical" evidence="5">
    <location>
        <begin position="259"/>
        <end position="280"/>
    </location>
</feature>
<dbReference type="GO" id="GO:0008270">
    <property type="term" value="F:zinc ion binding"/>
    <property type="evidence" value="ECO:0007669"/>
    <property type="project" value="UniProtKB-KW"/>
</dbReference>
<proteinExistence type="predicted"/>
<feature type="transmembrane region" description="Helical" evidence="5">
    <location>
        <begin position="209"/>
        <end position="234"/>
    </location>
</feature>
<dbReference type="AlphaFoldDB" id="A0A816GFT3"/>
<dbReference type="OrthoDB" id="21204at2759"/>
<keyword evidence="5" id="KW-1133">Transmembrane helix</keyword>
<protein>
    <recommendedName>
        <fullName evidence="6">RING-type domain-containing protein</fullName>
    </recommendedName>
</protein>
<dbReference type="SMART" id="SM00184">
    <property type="entry name" value="RING"/>
    <property type="match status" value="1"/>
</dbReference>
<dbReference type="Pfam" id="PF13639">
    <property type="entry name" value="zf-RING_2"/>
    <property type="match status" value="1"/>
</dbReference>
<keyword evidence="1" id="KW-0479">Metal-binding</keyword>
<evidence type="ECO:0000313" key="10">
    <source>
        <dbReference type="EMBL" id="CAF4008424.1"/>
    </source>
</evidence>